<evidence type="ECO:0000313" key="1">
    <source>
        <dbReference type="EMBL" id="BAF60972.1"/>
    </source>
</evidence>
<protein>
    <submittedName>
        <fullName evidence="1">Hypothetical DNA binding protein</fullName>
    </submittedName>
</protein>
<gene>
    <name evidence="1" type="ordered locus">PTH_2791</name>
</gene>
<sequence>MQLNIYVPKEKRRLIASLEEAAKATGRPKNELVLEALEHYLPEMQVALGKFSLGQIKGTRRAEIYERGLKY</sequence>
<evidence type="ECO:0000313" key="2">
    <source>
        <dbReference type="Proteomes" id="UP000006556"/>
    </source>
</evidence>
<dbReference type="HOGENOM" id="CLU_2736480_0_0_9"/>
<dbReference type="STRING" id="370438.PTH_2791"/>
<name>A5CYF5_PELTS</name>
<dbReference type="AlphaFoldDB" id="A5CYF5"/>
<dbReference type="KEGG" id="pth:PTH_2791"/>
<proteinExistence type="predicted"/>
<reference evidence="2" key="1">
    <citation type="journal article" date="2008" name="Genome Res.">
        <title>The genome of Pelotomaculum thermopropionicum reveals niche-associated evolution in anaerobic microbiota.</title>
        <authorList>
            <person name="Kosaka T."/>
            <person name="Kato S."/>
            <person name="Shimoyama T."/>
            <person name="Ishii S."/>
            <person name="Abe T."/>
            <person name="Watanabe K."/>
        </authorList>
    </citation>
    <scope>NUCLEOTIDE SEQUENCE [LARGE SCALE GENOMIC DNA]</scope>
    <source>
        <strain evidence="2">DSM 13744 / JCM 10971 / SI</strain>
    </source>
</reference>
<accession>A5CYF5</accession>
<organism evidence="1 2">
    <name type="scientific">Pelotomaculum thermopropionicum (strain DSM 13744 / JCM 10971 / SI)</name>
    <dbReference type="NCBI Taxonomy" id="370438"/>
    <lineage>
        <taxon>Bacteria</taxon>
        <taxon>Bacillati</taxon>
        <taxon>Bacillota</taxon>
        <taxon>Clostridia</taxon>
        <taxon>Eubacteriales</taxon>
        <taxon>Desulfotomaculaceae</taxon>
        <taxon>Pelotomaculum</taxon>
    </lineage>
</organism>
<dbReference type="Proteomes" id="UP000006556">
    <property type="component" value="Chromosome"/>
</dbReference>
<keyword evidence="2" id="KW-1185">Reference proteome</keyword>
<dbReference type="EMBL" id="AP009389">
    <property type="protein sequence ID" value="BAF60972.1"/>
    <property type="molecule type" value="Genomic_DNA"/>
</dbReference>